<dbReference type="GO" id="GO:0061928">
    <property type="term" value="F:glutathione specific gamma-glutamylcyclotransferase activity"/>
    <property type="evidence" value="ECO:0007669"/>
    <property type="project" value="UniProtKB-EC"/>
</dbReference>
<evidence type="ECO:0000313" key="4">
    <source>
        <dbReference type="EMBL" id="TCP03831.1"/>
    </source>
</evidence>
<dbReference type="SUPFAM" id="SSF110857">
    <property type="entry name" value="Gamma-glutamyl cyclotransferase-like"/>
    <property type="match status" value="1"/>
</dbReference>
<dbReference type="GO" id="GO:0006751">
    <property type="term" value="P:glutathione catabolic process"/>
    <property type="evidence" value="ECO:0007669"/>
    <property type="project" value="InterPro"/>
</dbReference>
<dbReference type="InterPro" id="IPR036568">
    <property type="entry name" value="GGCT-like_sf"/>
</dbReference>
<dbReference type="CDD" id="cd06661">
    <property type="entry name" value="GGCT_like"/>
    <property type="match status" value="1"/>
</dbReference>
<evidence type="ECO:0000256" key="1">
    <source>
        <dbReference type="ARBA" id="ARBA00012344"/>
    </source>
</evidence>
<protein>
    <recommendedName>
        <fullName evidence="1">glutathione-specific gamma-glutamylcyclotransferase</fullName>
        <ecNumber evidence="1">4.3.2.7</ecNumber>
    </recommendedName>
</protein>
<dbReference type="OrthoDB" id="9795692at2"/>
<evidence type="ECO:0000256" key="2">
    <source>
        <dbReference type="ARBA" id="ARBA00023239"/>
    </source>
</evidence>
<keyword evidence="2" id="KW-0456">Lyase</keyword>
<dbReference type="Proteomes" id="UP000295106">
    <property type="component" value="Unassembled WGS sequence"/>
</dbReference>
<proteinExistence type="predicted"/>
<feature type="region of interest" description="Disordered" evidence="3">
    <location>
        <begin position="195"/>
        <end position="238"/>
    </location>
</feature>
<feature type="compositionally biased region" description="Low complexity" evidence="3">
    <location>
        <begin position="217"/>
        <end position="238"/>
    </location>
</feature>
<dbReference type="PANTHER" id="PTHR12192">
    <property type="entry name" value="CATION TRANSPORT PROTEIN CHAC-RELATED"/>
    <property type="match status" value="1"/>
</dbReference>
<reference evidence="4 5" key="1">
    <citation type="submission" date="2019-03" db="EMBL/GenBank/DDBJ databases">
        <title>Genomic Encyclopedia of Type Strains, Phase IV (KMG-IV): sequencing the most valuable type-strain genomes for metagenomic binning, comparative biology and taxonomic classification.</title>
        <authorList>
            <person name="Goeker M."/>
        </authorList>
    </citation>
    <scope>NUCLEOTIDE SEQUENCE [LARGE SCALE GENOMIC DNA]</scope>
    <source>
        <strain evidence="4 5">DSM 1709</strain>
    </source>
</reference>
<dbReference type="EMBL" id="SLXD01000003">
    <property type="protein sequence ID" value="TCP03831.1"/>
    <property type="molecule type" value="Genomic_DNA"/>
</dbReference>
<sequence>MSACPHDPAARLALLRAQWGGRGDLWVFGYASLIWRPEFEAAEHRPALVRGWHRALRMRSQINRGTPQQPGLVFALMGGGACRGFVYRMRPETAEAELERLWDREMVGGGIYDPRFLPCQTPQGTVAALAFTLSRRSEHYTGRLCDEDVVAILRHARGRYGTTLQYLAETAGALRERGVHDREIERLMRVAAGAGLPVHTDDQPAAARRVGRRSESRSSSVSSSASTPGSSTSTPTAG</sequence>
<dbReference type="Pfam" id="PF04752">
    <property type="entry name" value="ChaC"/>
    <property type="match status" value="1"/>
</dbReference>
<dbReference type="EC" id="4.3.2.7" evidence="1"/>
<dbReference type="InterPro" id="IPR006840">
    <property type="entry name" value="ChaC"/>
</dbReference>
<gene>
    <name evidence="4" type="ORF">EV684_10376</name>
</gene>
<evidence type="ECO:0000313" key="5">
    <source>
        <dbReference type="Proteomes" id="UP000295106"/>
    </source>
</evidence>
<name>A0A4R2MBZ0_RUBGE</name>
<dbReference type="PANTHER" id="PTHR12192:SF2">
    <property type="entry name" value="GLUTATHIONE-SPECIFIC GAMMA-GLUTAMYLCYCLOTRANSFERASE 2"/>
    <property type="match status" value="1"/>
</dbReference>
<dbReference type="GeneID" id="99684167"/>
<evidence type="ECO:0000256" key="3">
    <source>
        <dbReference type="SAM" id="MobiDB-lite"/>
    </source>
</evidence>
<dbReference type="Gene3D" id="3.10.490.10">
    <property type="entry name" value="Gamma-glutamyl cyclotransferase-like"/>
    <property type="match status" value="1"/>
</dbReference>
<dbReference type="InterPro" id="IPR013024">
    <property type="entry name" value="GGCT-like"/>
</dbReference>
<accession>A0A4R2MBZ0</accession>
<comment type="caution">
    <text evidence="4">The sequence shown here is derived from an EMBL/GenBank/DDBJ whole genome shotgun (WGS) entry which is preliminary data.</text>
</comment>
<dbReference type="RefSeq" id="WP_132645292.1">
    <property type="nucleotide sequence ID" value="NZ_CP181386.1"/>
</dbReference>
<dbReference type="AlphaFoldDB" id="A0A4R2MBZ0"/>
<organism evidence="4 5">
    <name type="scientific">Rubrivivax gelatinosus</name>
    <name type="common">Rhodocyclus gelatinosus</name>
    <name type="synonym">Rhodopseudomonas gelatinosa</name>
    <dbReference type="NCBI Taxonomy" id="28068"/>
    <lineage>
        <taxon>Bacteria</taxon>
        <taxon>Pseudomonadati</taxon>
        <taxon>Pseudomonadota</taxon>
        <taxon>Betaproteobacteria</taxon>
        <taxon>Burkholderiales</taxon>
        <taxon>Sphaerotilaceae</taxon>
        <taxon>Rubrivivax</taxon>
    </lineage>
</organism>
<dbReference type="GO" id="GO:0005737">
    <property type="term" value="C:cytoplasm"/>
    <property type="evidence" value="ECO:0007669"/>
    <property type="project" value="TreeGrafter"/>
</dbReference>